<gene>
    <name evidence="2" type="ORF">Back11_63120</name>
</gene>
<proteinExistence type="predicted"/>
<keyword evidence="3" id="KW-1185">Reference proteome</keyword>
<dbReference type="EMBL" id="AP019308">
    <property type="protein sequence ID" value="BBH24967.1"/>
    <property type="molecule type" value="Genomic_DNA"/>
</dbReference>
<sequence>MRKVNLKIIGLSAALLAIVASSTVVMASGLTNDTTSTIKVNQQEPVTLTYPSAIIEMNIGSQLRIGNKLTISQPVALAYRTGNPAIVKVNTNGVLMPVSVGATTVTIQVSSDSYSGTLKLPVRVAAAAPLKLSFAPKHEVRKVTAGGKSYTVQTIILPKGMPVTMGYGNRKVGTTQSLAGIAQSYNADFAINGAFFDAYSGIPDPYGNLISNGIVEHIGNRGTTIGFKWDGSVVMDSLRIGVAGNVEGSKRSSSWYAYFINHQPVDGGTAATLFTPMRGDKLGFKAGNAIIVQNGVVTRIRQGEDVAIPKDGFVLVFQGGEKGQANRFAVGDKVSYKVNYTDSNGKELDWSQVHTAVGAGPRLVQNGVLSLNATEEGFKDPKILTGGGARSGIAIRKDGSIMLATVPGATMKQWAQIMVQLGAQQAMNLDGGASSGLWFKGASVTSAGRELSNVLLFGERLKW</sequence>
<accession>A0A3G9J1A9</accession>
<dbReference type="KEGG" id="pbk:Back11_63120"/>
<dbReference type="Pfam" id="PF09992">
    <property type="entry name" value="NAGPA"/>
    <property type="match status" value="1"/>
</dbReference>
<reference evidence="2 3" key="1">
    <citation type="submission" date="2018-11" db="EMBL/GenBank/DDBJ databases">
        <title>Complete genome sequence of Paenibacillus baekrokdamisoli strain KCTC 33723.</title>
        <authorList>
            <person name="Kang S.W."/>
            <person name="Lee K.C."/>
            <person name="Kim K.K."/>
            <person name="Kim J.S."/>
            <person name="Kim D.S."/>
            <person name="Ko S.H."/>
            <person name="Yang S.H."/>
            <person name="Lee J.S."/>
        </authorList>
    </citation>
    <scope>NUCLEOTIDE SEQUENCE [LARGE SCALE GENOMIC DNA]</scope>
    <source>
        <strain evidence="2 3">KCTC 33723</strain>
    </source>
</reference>
<dbReference type="InterPro" id="IPR018711">
    <property type="entry name" value="NAGPA"/>
</dbReference>
<evidence type="ECO:0000313" key="3">
    <source>
        <dbReference type="Proteomes" id="UP000275368"/>
    </source>
</evidence>
<organism evidence="2 3">
    <name type="scientific">Paenibacillus baekrokdamisoli</name>
    <dbReference type="NCBI Taxonomy" id="1712516"/>
    <lineage>
        <taxon>Bacteria</taxon>
        <taxon>Bacillati</taxon>
        <taxon>Bacillota</taxon>
        <taxon>Bacilli</taxon>
        <taxon>Bacillales</taxon>
        <taxon>Paenibacillaceae</taxon>
        <taxon>Paenibacillus</taxon>
    </lineage>
</organism>
<dbReference type="Proteomes" id="UP000275368">
    <property type="component" value="Chromosome"/>
</dbReference>
<name>A0A3G9J1A9_9BACL</name>
<dbReference type="OrthoDB" id="9809781at2"/>
<dbReference type="PANTHER" id="PTHR40446">
    <property type="entry name" value="N-ACETYLGLUCOSAMINE-1-PHOSPHODIESTER ALPHA-N-ACETYLGLUCOSAMINIDASE"/>
    <property type="match status" value="1"/>
</dbReference>
<protein>
    <recommendedName>
        <fullName evidence="1">Phosphodiester glycosidase domain-containing protein</fullName>
    </recommendedName>
</protein>
<evidence type="ECO:0000259" key="1">
    <source>
        <dbReference type="Pfam" id="PF09992"/>
    </source>
</evidence>
<dbReference type="InterPro" id="IPR008964">
    <property type="entry name" value="Invasin/intimin_cell_adhesion"/>
</dbReference>
<evidence type="ECO:0000313" key="2">
    <source>
        <dbReference type="EMBL" id="BBH24967.1"/>
    </source>
</evidence>
<dbReference type="SUPFAM" id="SSF49373">
    <property type="entry name" value="Invasin/intimin cell-adhesion fragments"/>
    <property type="match status" value="1"/>
</dbReference>
<dbReference type="PANTHER" id="PTHR40446:SF2">
    <property type="entry name" value="N-ACETYLGLUCOSAMINE-1-PHOSPHODIESTER ALPHA-N-ACETYLGLUCOSAMINIDASE"/>
    <property type="match status" value="1"/>
</dbReference>
<feature type="domain" description="Phosphodiester glycosidase" evidence="1">
    <location>
        <begin position="290"/>
        <end position="457"/>
    </location>
</feature>
<dbReference type="AlphaFoldDB" id="A0A3G9J1A9"/>
<dbReference type="RefSeq" id="WP_125665527.1">
    <property type="nucleotide sequence ID" value="NZ_AP019308.1"/>
</dbReference>